<name>A0ABN1IRQ0_9FLAO</name>
<proteinExistence type="predicted"/>
<sequence length="175" mass="20252">MKNYIFILISIATFSCSQNKDNIIEFEKVLGAKETKALDLLVSDFEKNLKKIYPKLSTEKGYTQYLKDLISKPPTHPEKFNFQSDKTNLEFHKSGLWDDIYSKASESGLTVNTTGKYIQALFSIKKPDSLIKVYREKRKAVGMMQNELFVNGILNSNPNFNNYFHKRIVVLEFSF</sequence>
<dbReference type="Proteomes" id="UP001501758">
    <property type="component" value="Unassembled WGS sequence"/>
</dbReference>
<gene>
    <name evidence="1" type="ORF">GCM10009430_19530</name>
</gene>
<comment type="caution">
    <text evidence="1">The sequence shown here is derived from an EMBL/GenBank/DDBJ whole genome shotgun (WGS) entry which is preliminary data.</text>
</comment>
<organism evidence="1 2">
    <name type="scientific">Aquimarina litoralis</name>
    <dbReference type="NCBI Taxonomy" id="584605"/>
    <lineage>
        <taxon>Bacteria</taxon>
        <taxon>Pseudomonadati</taxon>
        <taxon>Bacteroidota</taxon>
        <taxon>Flavobacteriia</taxon>
        <taxon>Flavobacteriales</taxon>
        <taxon>Flavobacteriaceae</taxon>
        <taxon>Aquimarina</taxon>
    </lineage>
</organism>
<dbReference type="PROSITE" id="PS51257">
    <property type="entry name" value="PROKAR_LIPOPROTEIN"/>
    <property type="match status" value="1"/>
</dbReference>
<dbReference type="RefSeq" id="WP_343912143.1">
    <property type="nucleotide sequence ID" value="NZ_BAAAGE010000002.1"/>
</dbReference>
<protein>
    <submittedName>
        <fullName evidence="1">Uncharacterized protein</fullName>
    </submittedName>
</protein>
<keyword evidence="2" id="KW-1185">Reference proteome</keyword>
<accession>A0ABN1IRQ0</accession>
<evidence type="ECO:0000313" key="2">
    <source>
        <dbReference type="Proteomes" id="UP001501758"/>
    </source>
</evidence>
<dbReference type="EMBL" id="BAAAGE010000002">
    <property type="protein sequence ID" value="GAA0719922.1"/>
    <property type="molecule type" value="Genomic_DNA"/>
</dbReference>
<reference evidence="1 2" key="1">
    <citation type="journal article" date="2019" name="Int. J. Syst. Evol. Microbiol.">
        <title>The Global Catalogue of Microorganisms (GCM) 10K type strain sequencing project: providing services to taxonomists for standard genome sequencing and annotation.</title>
        <authorList>
            <consortium name="The Broad Institute Genomics Platform"/>
            <consortium name="The Broad Institute Genome Sequencing Center for Infectious Disease"/>
            <person name="Wu L."/>
            <person name="Ma J."/>
        </authorList>
    </citation>
    <scope>NUCLEOTIDE SEQUENCE [LARGE SCALE GENOMIC DNA]</scope>
    <source>
        <strain evidence="1 2">JCM 15974</strain>
    </source>
</reference>
<evidence type="ECO:0000313" key="1">
    <source>
        <dbReference type="EMBL" id="GAA0719922.1"/>
    </source>
</evidence>